<sequence>MPRRHSAPGDTVDCTTVSGRDCAEVFTTAGTWLADPAQADLQVWGAELDQPRRSDAESDTTTYLDLFYTRSGDEAHSTQEQVE</sequence>
<reference evidence="2" key="1">
    <citation type="submission" date="2016-10" db="EMBL/GenBank/DDBJ databases">
        <authorList>
            <person name="Varghese N."/>
            <person name="Submissions S."/>
        </authorList>
    </citation>
    <scope>NUCLEOTIDE SEQUENCE [LARGE SCALE GENOMIC DNA]</scope>
    <source>
        <strain evidence="2">CGMCC 4.3568</strain>
    </source>
</reference>
<name>A0A1I1CWI5_9PSEU</name>
<protein>
    <submittedName>
        <fullName evidence="1">Uncharacterized protein</fullName>
    </submittedName>
</protein>
<dbReference type="STRING" id="490629.SAMN05216266_14715"/>
<dbReference type="EMBL" id="FOKG01000047">
    <property type="protein sequence ID" value="SFB64773.1"/>
    <property type="molecule type" value="Genomic_DNA"/>
</dbReference>
<gene>
    <name evidence="1" type="ORF">SAMN05216266_14715</name>
</gene>
<keyword evidence="2" id="KW-1185">Reference proteome</keyword>
<organism evidence="1 2">
    <name type="scientific">Amycolatopsis marina</name>
    <dbReference type="NCBI Taxonomy" id="490629"/>
    <lineage>
        <taxon>Bacteria</taxon>
        <taxon>Bacillati</taxon>
        <taxon>Actinomycetota</taxon>
        <taxon>Actinomycetes</taxon>
        <taxon>Pseudonocardiales</taxon>
        <taxon>Pseudonocardiaceae</taxon>
        <taxon>Amycolatopsis</taxon>
    </lineage>
</organism>
<dbReference type="AlphaFoldDB" id="A0A1I1CWI5"/>
<proteinExistence type="predicted"/>
<evidence type="ECO:0000313" key="1">
    <source>
        <dbReference type="EMBL" id="SFB64773.1"/>
    </source>
</evidence>
<dbReference type="Proteomes" id="UP000243799">
    <property type="component" value="Unassembled WGS sequence"/>
</dbReference>
<evidence type="ECO:0000313" key="2">
    <source>
        <dbReference type="Proteomes" id="UP000243799"/>
    </source>
</evidence>
<accession>A0A1I1CWI5</accession>